<dbReference type="AlphaFoldDB" id="F1LBP0"/>
<keyword evidence="2" id="KW-0547">Nucleotide-binding</keyword>
<proteinExistence type="evidence at transcript level"/>
<evidence type="ECO:0000256" key="1">
    <source>
        <dbReference type="ARBA" id="ARBA00022598"/>
    </source>
</evidence>
<evidence type="ECO:0000313" key="7">
    <source>
        <dbReference type="EMBL" id="ADY47544.1"/>
    </source>
</evidence>
<evidence type="ECO:0000256" key="2">
    <source>
        <dbReference type="ARBA" id="ARBA00022741"/>
    </source>
</evidence>
<dbReference type="PANTHER" id="PTHR22594:SF34">
    <property type="entry name" value="ASPARAGINE--TRNA LIGASE, MITOCHONDRIAL-RELATED"/>
    <property type="match status" value="1"/>
</dbReference>
<sequence length="155" mass="17687">MAAKFPEQLPRICYEDAVEVLRRKGEMVSGSFNKKQELELFAYCRSPLFVTYFPSSQKPFYMSRTSDDRYAECFDLIAPYVGELAGGSLRETDADKLRARGCGEALKWYVDLRSSGHPPTAGFGIGMERLMQSLFGIVNIKDTVAFPRWYRHCQC</sequence>
<dbReference type="InterPro" id="IPR045864">
    <property type="entry name" value="aa-tRNA-synth_II/BPL/LPL"/>
</dbReference>
<keyword evidence="1" id="KW-0436">Ligase</keyword>
<dbReference type="Gene3D" id="3.30.930.10">
    <property type="entry name" value="Bira Bifunctional Protein, Domain 2"/>
    <property type="match status" value="1"/>
</dbReference>
<dbReference type="GO" id="GO:0005524">
    <property type="term" value="F:ATP binding"/>
    <property type="evidence" value="ECO:0007669"/>
    <property type="project" value="UniProtKB-KW"/>
</dbReference>
<keyword evidence="5 7" id="KW-0030">Aminoacyl-tRNA synthetase</keyword>
<dbReference type="InterPro" id="IPR004364">
    <property type="entry name" value="Aa-tRNA-synt_II"/>
</dbReference>
<organism evidence="7">
    <name type="scientific">Ascaris suum</name>
    <name type="common">Pig roundworm</name>
    <name type="synonym">Ascaris lumbricoides</name>
    <dbReference type="NCBI Taxonomy" id="6253"/>
    <lineage>
        <taxon>Eukaryota</taxon>
        <taxon>Metazoa</taxon>
        <taxon>Ecdysozoa</taxon>
        <taxon>Nematoda</taxon>
        <taxon>Chromadorea</taxon>
        <taxon>Rhabditida</taxon>
        <taxon>Spirurina</taxon>
        <taxon>Ascaridomorpha</taxon>
        <taxon>Ascaridoidea</taxon>
        <taxon>Ascarididae</taxon>
        <taxon>Ascaris</taxon>
    </lineage>
</organism>
<dbReference type="SUPFAM" id="SSF55681">
    <property type="entry name" value="Class II aaRS and biotin synthetases"/>
    <property type="match status" value="1"/>
</dbReference>
<reference evidence="7" key="1">
    <citation type="journal article" date="2011" name="Genome Res.">
        <title>Deep small RNA sequencing from the nematode Ascaris reveals conservation, functional diversification, and novel developmental profiles.</title>
        <authorList>
            <person name="Wang J."/>
            <person name="Czech B."/>
            <person name="Crunk A."/>
            <person name="Wallace A."/>
            <person name="Mitreva M."/>
            <person name="Hannon G.J."/>
            <person name="Davis R.E."/>
        </authorList>
    </citation>
    <scope>NUCLEOTIDE SEQUENCE</scope>
</reference>
<dbReference type="Pfam" id="PF00152">
    <property type="entry name" value="tRNA-synt_2"/>
    <property type="match status" value="1"/>
</dbReference>
<protein>
    <submittedName>
        <fullName evidence="7">Asparaginyl-tRNA synthetase</fullName>
    </submittedName>
</protein>
<evidence type="ECO:0000256" key="4">
    <source>
        <dbReference type="ARBA" id="ARBA00022917"/>
    </source>
</evidence>
<dbReference type="PANTHER" id="PTHR22594">
    <property type="entry name" value="ASPARTYL/LYSYL-TRNA SYNTHETASE"/>
    <property type="match status" value="1"/>
</dbReference>
<evidence type="ECO:0000259" key="6">
    <source>
        <dbReference type="Pfam" id="PF00152"/>
    </source>
</evidence>
<keyword evidence="4" id="KW-0648">Protein biosynthesis</keyword>
<dbReference type="GO" id="GO:0004816">
    <property type="term" value="F:asparagine-tRNA ligase activity"/>
    <property type="evidence" value="ECO:0007669"/>
    <property type="project" value="TreeGrafter"/>
</dbReference>
<name>F1LBP0_ASCSU</name>
<feature type="domain" description="Aminoacyl-tRNA synthetase class II (D/K/N)" evidence="6">
    <location>
        <begin position="4"/>
        <end position="148"/>
    </location>
</feature>
<dbReference type="EMBL" id="JI176593">
    <property type="protein sequence ID" value="ADY47544.1"/>
    <property type="molecule type" value="mRNA"/>
</dbReference>
<dbReference type="GO" id="GO:0006421">
    <property type="term" value="P:asparaginyl-tRNA aminoacylation"/>
    <property type="evidence" value="ECO:0007669"/>
    <property type="project" value="TreeGrafter"/>
</dbReference>
<accession>F1LBP0</accession>
<evidence type="ECO:0000256" key="5">
    <source>
        <dbReference type="ARBA" id="ARBA00023146"/>
    </source>
</evidence>
<dbReference type="GO" id="GO:0005739">
    <property type="term" value="C:mitochondrion"/>
    <property type="evidence" value="ECO:0007669"/>
    <property type="project" value="TreeGrafter"/>
</dbReference>
<evidence type="ECO:0000256" key="3">
    <source>
        <dbReference type="ARBA" id="ARBA00022840"/>
    </source>
</evidence>
<keyword evidence="3" id="KW-0067">ATP-binding</keyword>